<feature type="non-terminal residue" evidence="1">
    <location>
        <position position="1"/>
    </location>
</feature>
<accession>W1XJZ7</accession>
<evidence type="ECO:0000313" key="1">
    <source>
        <dbReference type="EMBL" id="ETJ30582.1"/>
    </source>
</evidence>
<proteinExistence type="predicted"/>
<feature type="non-terminal residue" evidence="1">
    <location>
        <position position="76"/>
    </location>
</feature>
<sequence length="76" mass="8348">FGDVWYSYGVKSADSDKTFYGFANESGKYIDASALANMTVSTTDSAVRVTEFDKEKNDAMVSLAEAPKDSFLFLLL</sequence>
<comment type="caution">
    <text evidence="1">The sequence shown here is derived from an EMBL/GenBank/DDBJ whole genome shotgun (WGS) entry which is preliminary data.</text>
</comment>
<reference evidence="1" key="1">
    <citation type="submission" date="2013-12" db="EMBL/GenBank/DDBJ databases">
        <title>A Varibaculum cambriense genome reconstructed from a premature infant gut community with otherwise low bacterial novelty that shifts toward anaerobic metabolism during the third week of life.</title>
        <authorList>
            <person name="Brown C.T."/>
            <person name="Sharon I."/>
            <person name="Thomas B.C."/>
            <person name="Castelle C.J."/>
            <person name="Morowitz M.J."/>
            <person name="Banfield J.F."/>
        </authorList>
    </citation>
    <scope>NUCLEOTIDE SEQUENCE</scope>
</reference>
<organism evidence="1">
    <name type="scientific">human gut metagenome</name>
    <dbReference type="NCBI Taxonomy" id="408170"/>
    <lineage>
        <taxon>unclassified sequences</taxon>
        <taxon>metagenomes</taxon>
        <taxon>organismal metagenomes</taxon>
    </lineage>
</organism>
<dbReference type="EMBL" id="AZMM01014900">
    <property type="protein sequence ID" value="ETJ30582.1"/>
    <property type="molecule type" value="Genomic_DNA"/>
</dbReference>
<gene>
    <name evidence="1" type="ORF">Q604_UNBC14900G0001</name>
</gene>
<name>W1XJZ7_9ZZZZ</name>
<dbReference type="AlphaFoldDB" id="W1XJZ7"/>
<protein>
    <submittedName>
        <fullName evidence="1">Pneumococcal surface protein A</fullName>
    </submittedName>
</protein>